<dbReference type="Gene3D" id="3.40.50.300">
    <property type="entry name" value="P-loop containing nucleotide triphosphate hydrolases"/>
    <property type="match status" value="1"/>
</dbReference>
<keyword evidence="2" id="KW-1185">Reference proteome</keyword>
<dbReference type="GO" id="GO:0006139">
    <property type="term" value="P:nucleobase-containing compound metabolic process"/>
    <property type="evidence" value="ECO:0007669"/>
    <property type="project" value="InterPro"/>
</dbReference>
<accession>A0A914Y3W5</accession>
<evidence type="ECO:0000313" key="2">
    <source>
        <dbReference type="Proteomes" id="UP000887577"/>
    </source>
</evidence>
<dbReference type="InterPro" id="IPR006555">
    <property type="entry name" value="ATP-dep_Helicase_C"/>
</dbReference>
<dbReference type="PANTHER" id="PTHR11472">
    <property type="entry name" value="DNA REPAIR DEAD HELICASE RAD3/XP-D SUBFAMILY MEMBER"/>
    <property type="match status" value="1"/>
</dbReference>
<dbReference type="Proteomes" id="UP000887577">
    <property type="component" value="Unplaced"/>
</dbReference>
<dbReference type="AlphaFoldDB" id="A0A914Y3W5"/>
<dbReference type="InterPro" id="IPR027417">
    <property type="entry name" value="P-loop_NTPase"/>
</dbReference>
<reference evidence="3" key="1">
    <citation type="submission" date="2022-11" db="UniProtKB">
        <authorList>
            <consortium name="WormBaseParasite"/>
        </authorList>
    </citation>
    <scope>IDENTIFICATION</scope>
</reference>
<feature type="domain" description="ATP-dependent helicase C-terminal" evidence="1">
    <location>
        <begin position="4"/>
        <end position="75"/>
    </location>
</feature>
<dbReference type="WBParaSite" id="PSU_v2.g13920.t1">
    <property type="protein sequence ID" value="PSU_v2.g13920.t1"/>
    <property type="gene ID" value="PSU_v2.g13920"/>
</dbReference>
<dbReference type="GO" id="GO:0003676">
    <property type="term" value="F:nucleic acid binding"/>
    <property type="evidence" value="ECO:0007669"/>
    <property type="project" value="InterPro"/>
</dbReference>
<sequence length="99" mass="11241">MLTPEFRAKTEYLRSHFSSNSEISSNLAMNICMTQVNQAIGRVVRHKLDYGIVVLLDSRYSEIRHSSLISKWAQPSFSRCSTSQNAVAMLKNFRGILDS</sequence>
<proteinExistence type="predicted"/>
<evidence type="ECO:0000259" key="1">
    <source>
        <dbReference type="Pfam" id="PF13307"/>
    </source>
</evidence>
<dbReference type="GO" id="GO:0005524">
    <property type="term" value="F:ATP binding"/>
    <property type="evidence" value="ECO:0007669"/>
    <property type="project" value="InterPro"/>
</dbReference>
<name>A0A914Y3W5_9BILA</name>
<dbReference type="GO" id="GO:0016818">
    <property type="term" value="F:hydrolase activity, acting on acid anhydrides, in phosphorus-containing anhydrides"/>
    <property type="evidence" value="ECO:0007669"/>
    <property type="project" value="InterPro"/>
</dbReference>
<dbReference type="Pfam" id="PF13307">
    <property type="entry name" value="Helicase_C_2"/>
    <property type="match status" value="1"/>
</dbReference>
<protein>
    <submittedName>
        <fullName evidence="3">ATP-dependent helicase C-terminal domain-containing protein</fullName>
    </submittedName>
</protein>
<dbReference type="PANTHER" id="PTHR11472:SF34">
    <property type="entry name" value="REGULATOR OF TELOMERE ELONGATION HELICASE 1"/>
    <property type="match status" value="1"/>
</dbReference>
<dbReference type="GO" id="GO:0003678">
    <property type="term" value="F:DNA helicase activity"/>
    <property type="evidence" value="ECO:0007669"/>
    <property type="project" value="TreeGrafter"/>
</dbReference>
<organism evidence="2 3">
    <name type="scientific">Panagrolaimus superbus</name>
    <dbReference type="NCBI Taxonomy" id="310955"/>
    <lineage>
        <taxon>Eukaryota</taxon>
        <taxon>Metazoa</taxon>
        <taxon>Ecdysozoa</taxon>
        <taxon>Nematoda</taxon>
        <taxon>Chromadorea</taxon>
        <taxon>Rhabditida</taxon>
        <taxon>Tylenchina</taxon>
        <taxon>Panagrolaimomorpha</taxon>
        <taxon>Panagrolaimoidea</taxon>
        <taxon>Panagrolaimidae</taxon>
        <taxon>Panagrolaimus</taxon>
    </lineage>
</organism>
<dbReference type="InterPro" id="IPR045028">
    <property type="entry name" value="DinG/Rad3-like"/>
</dbReference>
<evidence type="ECO:0000313" key="3">
    <source>
        <dbReference type="WBParaSite" id="PSU_v2.g13920.t1"/>
    </source>
</evidence>